<proteinExistence type="predicted"/>
<feature type="domain" description="DUF4145" evidence="1">
    <location>
        <begin position="72"/>
        <end position="146"/>
    </location>
</feature>
<comment type="caution">
    <text evidence="2">The sequence shown here is derived from an EMBL/GenBank/DDBJ whole genome shotgun (WGS) entry which is preliminary data.</text>
</comment>
<organism evidence="2 3">
    <name type="scientific">Bradyrhizobium hipponense</name>
    <dbReference type="NCBI Taxonomy" id="2605638"/>
    <lineage>
        <taxon>Bacteria</taxon>
        <taxon>Pseudomonadati</taxon>
        <taxon>Pseudomonadota</taxon>
        <taxon>Alphaproteobacteria</taxon>
        <taxon>Hyphomicrobiales</taxon>
        <taxon>Nitrobacteraceae</taxon>
        <taxon>Bradyrhizobium</taxon>
    </lineage>
</organism>
<sequence length="192" mass="21107">MVTGETTVITRIGMAQIKVEATHMVSNSSMSQCYSCKGIAVWIGDRLIHPVKLTQVEPHEDMPPNIRDDFMEAASIVELSPRGAAALLRLCLQKLMVDLGETGKNINEDIKSLVAKGLEPEIQKALDVVRVIGNNAVHPGELDLTDDKAVATTLLTLINIIVERRIAAKKRIDEMFQSLPERAREAIAKRDG</sequence>
<dbReference type="AlphaFoldDB" id="A0A5S4YTY2"/>
<name>A0A5S4YTY2_9BRAD</name>
<gene>
    <name evidence="2" type="ORF">FXV83_06505</name>
</gene>
<dbReference type="Proteomes" id="UP000324797">
    <property type="component" value="Unassembled WGS sequence"/>
</dbReference>
<evidence type="ECO:0000313" key="3">
    <source>
        <dbReference type="Proteomes" id="UP000324797"/>
    </source>
</evidence>
<dbReference type="InterPro" id="IPR025285">
    <property type="entry name" value="DUF4145"/>
</dbReference>
<reference evidence="2 3" key="1">
    <citation type="submission" date="2019-08" db="EMBL/GenBank/DDBJ databases">
        <title>Bradyrhizobium hipponensis sp. nov., a rhizobium isolated from a Lupinus angustifolius root nodule in Tunisia.</title>
        <authorList>
            <person name="Off K."/>
            <person name="Rejili M."/>
            <person name="Mars M."/>
            <person name="Brachmann A."/>
            <person name="Marin M."/>
        </authorList>
    </citation>
    <scope>NUCLEOTIDE SEQUENCE [LARGE SCALE GENOMIC DNA]</scope>
    <source>
        <strain evidence="3">aSej3</strain>
    </source>
</reference>
<evidence type="ECO:0000313" key="2">
    <source>
        <dbReference type="EMBL" id="TYO67382.1"/>
    </source>
</evidence>
<accession>A0A5S4YTY2</accession>
<evidence type="ECO:0000259" key="1">
    <source>
        <dbReference type="Pfam" id="PF13643"/>
    </source>
</evidence>
<dbReference type="Pfam" id="PF13643">
    <property type="entry name" value="DUF4145"/>
    <property type="match status" value="1"/>
</dbReference>
<protein>
    <submittedName>
        <fullName evidence="2">DUF4145 domain-containing protein</fullName>
    </submittedName>
</protein>
<keyword evidence="3" id="KW-1185">Reference proteome</keyword>
<dbReference type="EMBL" id="VSTH01000019">
    <property type="protein sequence ID" value="TYO67382.1"/>
    <property type="molecule type" value="Genomic_DNA"/>
</dbReference>